<dbReference type="PRINTS" id="PR00080">
    <property type="entry name" value="SDRFAMILY"/>
</dbReference>
<dbReference type="InterPro" id="IPR036291">
    <property type="entry name" value="NAD(P)-bd_dom_sf"/>
</dbReference>
<evidence type="ECO:0000313" key="3">
    <source>
        <dbReference type="EMBL" id="GGA92225.1"/>
    </source>
</evidence>
<organism evidence="3 4">
    <name type="scientific">Agarivorans gilvus</name>
    <dbReference type="NCBI Taxonomy" id="680279"/>
    <lineage>
        <taxon>Bacteria</taxon>
        <taxon>Pseudomonadati</taxon>
        <taxon>Pseudomonadota</taxon>
        <taxon>Gammaproteobacteria</taxon>
        <taxon>Alteromonadales</taxon>
        <taxon>Alteromonadaceae</taxon>
        <taxon>Agarivorans</taxon>
    </lineage>
</organism>
<dbReference type="Gene3D" id="3.40.50.720">
    <property type="entry name" value="NAD(P)-binding Rossmann-like Domain"/>
    <property type="match status" value="1"/>
</dbReference>
<dbReference type="PANTHER" id="PTHR42760">
    <property type="entry name" value="SHORT-CHAIN DEHYDROGENASES/REDUCTASES FAMILY MEMBER"/>
    <property type="match status" value="1"/>
</dbReference>
<dbReference type="Pfam" id="PF00106">
    <property type="entry name" value="adh_short"/>
    <property type="match status" value="1"/>
</dbReference>
<dbReference type="Proteomes" id="UP000651977">
    <property type="component" value="Unassembled WGS sequence"/>
</dbReference>
<reference evidence="4" key="1">
    <citation type="journal article" date="2019" name="Int. J. Syst. Evol. Microbiol.">
        <title>The Global Catalogue of Microorganisms (GCM) 10K type strain sequencing project: providing services to taxonomists for standard genome sequencing and annotation.</title>
        <authorList>
            <consortium name="The Broad Institute Genomics Platform"/>
            <consortium name="The Broad Institute Genome Sequencing Center for Infectious Disease"/>
            <person name="Wu L."/>
            <person name="Ma J."/>
        </authorList>
    </citation>
    <scope>NUCLEOTIDE SEQUENCE [LARGE SCALE GENOMIC DNA]</scope>
    <source>
        <strain evidence="4">CGMCC 1.10131</strain>
    </source>
</reference>
<dbReference type="RefSeq" id="WP_055731724.1">
    <property type="nucleotide sequence ID" value="NZ_BMDY01000001.1"/>
</dbReference>
<name>A0ABQ1HWD1_9ALTE</name>
<accession>A0ABQ1HWD1</accession>
<dbReference type="InterPro" id="IPR002347">
    <property type="entry name" value="SDR_fam"/>
</dbReference>
<dbReference type="PRINTS" id="PR00081">
    <property type="entry name" value="GDHRDH"/>
</dbReference>
<protein>
    <submittedName>
        <fullName evidence="3">Oxidoreductase</fullName>
    </submittedName>
</protein>
<comment type="caution">
    <text evidence="3">The sequence shown here is derived from an EMBL/GenBank/DDBJ whole genome shotgun (WGS) entry which is preliminary data.</text>
</comment>
<proteinExistence type="inferred from homology"/>
<comment type="similarity">
    <text evidence="1 2">Belongs to the short-chain dehydrogenases/reductases (SDR) family.</text>
</comment>
<evidence type="ECO:0000256" key="2">
    <source>
        <dbReference type="RuleBase" id="RU000363"/>
    </source>
</evidence>
<gene>
    <name evidence="3" type="ORF">GCM10007414_01070</name>
</gene>
<sequence>MQSSKYKTAIITGGASGIGYAIAQRLAEHGVKVIISSRNQHRLQQAAQHLSQGSAHPVRYFCCDVRSKQQVQALRDYAIDQFGRIDILINNSGLGVSDSIEDCSEEDWDLVVDTCTKGTFLMSQAVLPTMKNQQSGFILNIASQAAKHGYANAGPYCAAKFAVLGLAAALQEEVRQHGIKVHSLCPGLVQVPAPQCESEQKKGWLQVKDLAEAAMFVMSQPARVQLENIGLYGF</sequence>
<dbReference type="CDD" id="cd05233">
    <property type="entry name" value="SDR_c"/>
    <property type="match status" value="1"/>
</dbReference>
<evidence type="ECO:0000313" key="4">
    <source>
        <dbReference type="Proteomes" id="UP000651977"/>
    </source>
</evidence>
<dbReference type="PROSITE" id="PS00061">
    <property type="entry name" value="ADH_SHORT"/>
    <property type="match status" value="1"/>
</dbReference>
<dbReference type="EMBL" id="BMDY01000001">
    <property type="protein sequence ID" value="GGA92225.1"/>
    <property type="molecule type" value="Genomic_DNA"/>
</dbReference>
<dbReference type="SUPFAM" id="SSF51735">
    <property type="entry name" value="NAD(P)-binding Rossmann-fold domains"/>
    <property type="match status" value="1"/>
</dbReference>
<dbReference type="InterPro" id="IPR020904">
    <property type="entry name" value="Sc_DH/Rdtase_CS"/>
</dbReference>
<evidence type="ECO:0000256" key="1">
    <source>
        <dbReference type="ARBA" id="ARBA00006484"/>
    </source>
</evidence>
<keyword evidence="4" id="KW-1185">Reference proteome</keyword>